<dbReference type="GeneID" id="92757901"/>
<dbReference type="PATRIC" id="fig|717959.3.peg.2324"/>
<name>D4IK74_9BACT</name>
<proteinExistence type="predicted"/>
<evidence type="ECO:0008006" key="3">
    <source>
        <dbReference type="Google" id="ProtNLM"/>
    </source>
</evidence>
<dbReference type="Proteomes" id="UP000008794">
    <property type="component" value="Chromosome"/>
</dbReference>
<dbReference type="RefSeq" id="WP_015546271.1">
    <property type="nucleotide sequence ID" value="NC_021030.1"/>
</dbReference>
<dbReference type="OrthoDB" id="1489784at2"/>
<evidence type="ECO:0000313" key="2">
    <source>
        <dbReference type="Proteomes" id="UP000008794"/>
    </source>
</evidence>
<reference evidence="1 2" key="2">
    <citation type="submission" date="2010-03" db="EMBL/GenBank/DDBJ databases">
        <authorList>
            <person name="Pajon A."/>
        </authorList>
    </citation>
    <scope>NUCLEOTIDE SEQUENCE [LARGE SCALE GENOMIC DNA]</scope>
    <source>
        <strain evidence="1 2">WAL 8301</strain>
    </source>
</reference>
<dbReference type="Pfam" id="PF14281">
    <property type="entry name" value="PDDEXK_4"/>
    <property type="match status" value="1"/>
</dbReference>
<dbReference type="STRING" id="717959.AL1_07640"/>
<dbReference type="BioCyc" id="ASHA717959:AL1_RS03595-MONOMER"/>
<dbReference type="AlphaFoldDB" id="D4IK74"/>
<protein>
    <recommendedName>
        <fullName evidence="3">PD-(D/E)XK nuclease superfamily</fullName>
    </recommendedName>
</protein>
<keyword evidence="2" id="KW-1185">Reference proteome</keyword>
<dbReference type="EMBL" id="FP929032">
    <property type="protein sequence ID" value="CBK63336.1"/>
    <property type="molecule type" value="Genomic_DNA"/>
</dbReference>
<dbReference type="InterPro" id="IPR029470">
    <property type="entry name" value="PDDEXK_4"/>
</dbReference>
<evidence type="ECO:0000313" key="1">
    <source>
        <dbReference type="EMBL" id="CBK63336.1"/>
    </source>
</evidence>
<accession>D4IK74</accession>
<dbReference type="HOGENOM" id="CLU_697633_0_0_10"/>
<dbReference type="KEGG" id="ash:AL1_07640"/>
<organism evidence="1 2">
    <name type="scientific">Alistipes shahii WAL 8301</name>
    <dbReference type="NCBI Taxonomy" id="717959"/>
    <lineage>
        <taxon>Bacteria</taxon>
        <taxon>Pseudomonadati</taxon>
        <taxon>Bacteroidota</taxon>
        <taxon>Bacteroidia</taxon>
        <taxon>Bacteroidales</taxon>
        <taxon>Rikenellaceae</taxon>
        <taxon>Alistipes</taxon>
    </lineage>
</organism>
<reference evidence="1 2" key="1">
    <citation type="submission" date="2010-03" db="EMBL/GenBank/DDBJ databases">
        <title>The genome sequence of Alistipes shahii WAL 8301.</title>
        <authorList>
            <consortium name="metaHIT consortium -- http://www.metahit.eu/"/>
            <person name="Pajon A."/>
            <person name="Turner K."/>
            <person name="Parkhill J."/>
        </authorList>
    </citation>
    <scope>NUCLEOTIDE SEQUENCE [LARGE SCALE GENOMIC DNA]</scope>
    <source>
        <strain evidence="1 2">WAL 8301</strain>
    </source>
</reference>
<sequence>MAQNQNQASVKTLQDSPLFQLSLTSKELFHSNFLYWLGVTYRDLFKETFSNLGCRTAAWPEDWTVEREYKAAKSISLDLCVKGPGKNGKIYLILENKVKSIPNQQQLNRYTSYWERDNEKPCFVLLSLMTNFPNKDQIDANSDGKWIVWNYGDLAAALDKALTSYVSSVSRVSTYHEEIIKDYIQLAKGLHGLFGNLTVNDNDRYCDNVSQVYANLRMDDVYEKIRVSLIAEKLRNRLKKEFPNQTIDIKSELKIEEIGESNEKPLTKVYVDSGYTNKQGVVDAKVKIDNRYVLTVQIQGEQYRHAIEWLQSQGNASKNWTATQKEYFVCQKLNFFDVTKFPYPQKSTRSNGLYGKFKDDFLYRYRKIKDNETVDNVLNEVVNDVCHIFETYGQH</sequence>
<gene>
    <name evidence="1" type="ORF">AL1_07640</name>
</gene>